<dbReference type="Proteomes" id="UP000540506">
    <property type="component" value="Unassembled WGS sequence"/>
</dbReference>
<accession>A0A7W7R3M6</accession>
<organism evidence="1 2">
    <name type="scientific">Kitasatospora kifunensis</name>
    <name type="common">Streptomyces kifunensis</name>
    <dbReference type="NCBI Taxonomy" id="58351"/>
    <lineage>
        <taxon>Bacteria</taxon>
        <taxon>Bacillati</taxon>
        <taxon>Actinomycetota</taxon>
        <taxon>Actinomycetes</taxon>
        <taxon>Kitasatosporales</taxon>
        <taxon>Streptomycetaceae</taxon>
        <taxon>Kitasatospora</taxon>
    </lineage>
</organism>
<name>A0A7W7R3M6_KITKI</name>
<dbReference type="AlphaFoldDB" id="A0A7W7R3M6"/>
<evidence type="ECO:0000313" key="2">
    <source>
        <dbReference type="Proteomes" id="UP000540506"/>
    </source>
</evidence>
<proteinExistence type="predicted"/>
<protein>
    <submittedName>
        <fullName evidence="1">Uncharacterized protein</fullName>
    </submittedName>
</protein>
<sequence>MTTHSAARRVAAQNRLRLIAKGLDGEQHTTQLDEGITQQPLSALVGEAGITGEATFYLKAGRKIARIEA</sequence>
<gene>
    <name evidence="1" type="ORF">FHR34_003586</name>
</gene>
<evidence type="ECO:0000313" key="1">
    <source>
        <dbReference type="EMBL" id="MBB4924593.1"/>
    </source>
</evidence>
<keyword evidence="2" id="KW-1185">Reference proteome</keyword>
<dbReference type="EMBL" id="JACHJV010000001">
    <property type="protein sequence ID" value="MBB4924593.1"/>
    <property type="molecule type" value="Genomic_DNA"/>
</dbReference>
<dbReference type="RefSeq" id="WP_184936518.1">
    <property type="nucleotide sequence ID" value="NZ_JACHJV010000001.1"/>
</dbReference>
<reference evidence="1 2" key="1">
    <citation type="submission" date="2020-08" db="EMBL/GenBank/DDBJ databases">
        <title>Sequencing the genomes of 1000 actinobacteria strains.</title>
        <authorList>
            <person name="Klenk H.-P."/>
        </authorList>
    </citation>
    <scope>NUCLEOTIDE SEQUENCE [LARGE SCALE GENOMIC DNA]</scope>
    <source>
        <strain evidence="1 2">DSM 41654</strain>
    </source>
</reference>
<comment type="caution">
    <text evidence="1">The sequence shown here is derived from an EMBL/GenBank/DDBJ whole genome shotgun (WGS) entry which is preliminary data.</text>
</comment>